<proteinExistence type="predicted"/>
<evidence type="ECO:0000256" key="1">
    <source>
        <dbReference type="SAM" id="MobiDB-lite"/>
    </source>
</evidence>
<dbReference type="KEGG" id="spu:115926799"/>
<dbReference type="FunCoup" id="A0A7M7P8R8">
    <property type="interactions" value="12"/>
</dbReference>
<accession>A0A7M7P8R8</accession>
<dbReference type="GO" id="GO:0006261">
    <property type="term" value="P:DNA-templated DNA replication"/>
    <property type="evidence" value="ECO:0000318"/>
    <property type="project" value="GO_Central"/>
</dbReference>
<feature type="compositionally biased region" description="Polar residues" evidence="1">
    <location>
        <begin position="1"/>
        <end position="21"/>
    </location>
</feature>
<evidence type="ECO:0008006" key="4">
    <source>
        <dbReference type="Google" id="ProtNLM"/>
    </source>
</evidence>
<dbReference type="InParanoid" id="A0A7M7P8R8"/>
<dbReference type="RefSeq" id="XP_030848028.1">
    <property type="nucleotide sequence ID" value="XM_030992168.1"/>
</dbReference>
<protein>
    <recommendedName>
        <fullName evidence="4">DNA polymerase delta subunit 4</fullName>
    </recommendedName>
</protein>
<dbReference type="Pfam" id="PF04081">
    <property type="entry name" value="DNA_pol_delta_4"/>
    <property type="match status" value="1"/>
</dbReference>
<name>A0A7M7P8R8_STRPU</name>
<evidence type="ECO:0000313" key="2">
    <source>
        <dbReference type="EnsemblMetazoa" id="XP_030848028"/>
    </source>
</evidence>
<dbReference type="Proteomes" id="UP000007110">
    <property type="component" value="Unassembled WGS sequence"/>
</dbReference>
<evidence type="ECO:0000313" key="3">
    <source>
        <dbReference type="Proteomes" id="UP000007110"/>
    </source>
</evidence>
<dbReference type="EnsemblMetazoa" id="XM_030992168">
    <property type="protein sequence ID" value="XP_030848028"/>
    <property type="gene ID" value="LOC115926799"/>
</dbReference>
<dbReference type="OMA" id="DESYTEC"/>
<dbReference type="OrthoDB" id="337486at2759"/>
<dbReference type="AlphaFoldDB" id="A0A7M7P8R8"/>
<dbReference type="GO" id="GO:0000731">
    <property type="term" value="P:DNA synthesis involved in DNA repair"/>
    <property type="evidence" value="ECO:0000318"/>
    <property type="project" value="GO_Central"/>
</dbReference>
<sequence length="125" mass="14351">MSSKVVSQQLITDQFSQQRSGRSLEKSKGKGKQIVGSPAGSPRKSAEAHVEVESAEDLIRKKHLQTLREFDLNWRYGPCTGITRLERWERAESHDQNPSPQIKDLILEHEDDEDYVQNTWSSYPL</sequence>
<dbReference type="PANTHER" id="PTHR14303:SF0">
    <property type="entry name" value="DNA POLYMERASE DELTA SUBUNIT 4"/>
    <property type="match status" value="1"/>
</dbReference>
<feature type="region of interest" description="Disordered" evidence="1">
    <location>
        <begin position="1"/>
        <end position="49"/>
    </location>
</feature>
<organism evidence="2 3">
    <name type="scientific">Strongylocentrotus purpuratus</name>
    <name type="common">Purple sea urchin</name>
    <dbReference type="NCBI Taxonomy" id="7668"/>
    <lineage>
        <taxon>Eukaryota</taxon>
        <taxon>Metazoa</taxon>
        <taxon>Echinodermata</taxon>
        <taxon>Eleutherozoa</taxon>
        <taxon>Echinozoa</taxon>
        <taxon>Echinoidea</taxon>
        <taxon>Euechinoidea</taxon>
        <taxon>Echinacea</taxon>
        <taxon>Camarodonta</taxon>
        <taxon>Echinidea</taxon>
        <taxon>Strongylocentrotidae</taxon>
        <taxon>Strongylocentrotus</taxon>
    </lineage>
</organism>
<reference evidence="3" key="1">
    <citation type="submission" date="2015-02" db="EMBL/GenBank/DDBJ databases">
        <title>Genome sequencing for Strongylocentrotus purpuratus.</title>
        <authorList>
            <person name="Murali S."/>
            <person name="Liu Y."/>
            <person name="Vee V."/>
            <person name="English A."/>
            <person name="Wang M."/>
            <person name="Skinner E."/>
            <person name="Han Y."/>
            <person name="Muzny D.M."/>
            <person name="Worley K.C."/>
            <person name="Gibbs R.A."/>
        </authorList>
    </citation>
    <scope>NUCLEOTIDE SEQUENCE</scope>
</reference>
<dbReference type="PANTHER" id="PTHR14303">
    <property type="entry name" value="DNA POLYMERASE DELTA SUBUNIT 4"/>
    <property type="match status" value="1"/>
</dbReference>
<dbReference type="GeneID" id="115926799"/>
<reference evidence="2" key="2">
    <citation type="submission" date="2021-01" db="UniProtKB">
        <authorList>
            <consortium name="EnsemblMetazoa"/>
        </authorList>
    </citation>
    <scope>IDENTIFICATION</scope>
</reference>
<dbReference type="InterPro" id="IPR007218">
    <property type="entry name" value="DNA_pol_delta_4"/>
</dbReference>
<dbReference type="GO" id="GO:0043625">
    <property type="term" value="C:delta DNA polymerase complex"/>
    <property type="evidence" value="ECO:0000318"/>
    <property type="project" value="GO_Central"/>
</dbReference>
<keyword evidence="3" id="KW-1185">Reference proteome</keyword>